<keyword evidence="7 10" id="KW-0503">Monooxygenase</keyword>
<evidence type="ECO:0000256" key="8">
    <source>
        <dbReference type="ARBA" id="ARBA00043906"/>
    </source>
</evidence>
<keyword evidence="6 9" id="KW-0408">Iron</keyword>
<keyword evidence="14" id="KW-1185">Reference proteome</keyword>
<dbReference type="InterPro" id="IPR036396">
    <property type="entry name" value="Cyt_P450_sf"/>
</dbReference>
<proteinExistence type="inferred from homology"/>
<evidence type="ECO:0000256" key="5">
    <source>
        <dbReference type="ARBA" id="ARBA00023002"/>
    </source>
</evidence>
<evidence type="ECO:0000256" key="10">
    <source>
        <dbReference type="RuleBase" id="RU000461"/>
    </source>
</evidence>
<keyword evidence="11" id="KW-0472">Membrane</keyword>
<evidence type="ECO:0000313" key="13">
    <source>
        <dbReference type="EMBL" id="CAF1184796.1"/>
    </source>
</evidence>
<comment type="caution">
    <text evidence="12">The sequence shown here is derived from an EMBL/GenBank/DDBJ whole genome shotgun (WGS) entry which is preliminary data.</text>
</comment>
<comment type="function">
    <text evidence="8">Cytochromes P450 are a group of heme-thiolate monooxygenases. They oxidize a variety of structurally unrelated compounds, including steroids, fatty acids, and xenobiotics.</text>
</comment>
<dbReference type="PRINTS" id="PR00463">
    <property type="entry name" value="EP450I"/>
</dbReference>
<evidence type="ECO:0000256" key="3">
    <source>
        <dbReference type="ARBA" id="ARBA00022617"/>
    </source>
</evidence>
<evidence type="ECO:0000256" key="6">
    <source>
        <dbReference type="ARBA" id="ARBA00023004"/>
    </source>
</evidence>
<dbReference type="CDD" id="cd11055">
    <property type="entry name" value="CYP3A-like"/>
    <property type="match status" value="1"/>
</dbReference>
<reference evidence="12" key="1">
    <citation type="submission" date="2021-02" db="EMBL/GenBank/DDBJ databases">
        <authorList>
            <person name="Nowell W R."/>
        </authorList>
    </citation>
    <scope>NUCLEOTIDE SEQUENCE</scope>
</reference>
<dbReference type="PANTHER" id="PTHR24302">
    <property type="entry name" value="CYTOCHROME P450 FAMILY 3"/>
    <property type="match status" value="1"/>
</dbReference>
<dbReference type="GO" id="GO:0008395">
    <property type="term" value="F:steroid hydroxylase activity"/>
    <property type="evidence" value="ECO:0007669"/>
    <property type="project" value="TreeGrafter"/>
</dbReference>
<feature type="binding site" description="axial binding residue" evidence="9">
    <location>
        <position position="474"/>
    </location>
    <ligand>
        <name>heme</name>
        <dbReference type="ChEBI" id="CHEBI:30413"/>
    </ligand>
    <ligandPart>
        <name>Fe</name>
        <dbReference type="ChEBI" id="CHEBI:18248"/>
    </ligandPart>
</feature>
<dbReference type="FunFam" id="1.10.630.10:FF:000182">
    <property type="entry name" value="Cytochrome P450 3A4"/>
    <property type="match status" value="1"/>
</dbReference>
<keyword evidence="5 10" id="KW-0560">Oxidoreductase</keyword>
<dbReference type="InterPro" id="IPR001128">
    <property type="entry name" value="Cyt_P450"/>
</dbReference>
<evidence type="ECO:0000256" key="4">
    <source>
        <dbReference type="ARBA" id="ARBA00022723"/>
    </source>
</evidence>
<evidence type="ECO:0000256" key="2">
    <source>
        <dbReference type="ARBA" id="ARBA00010617"/>
    </source>
</evidence>
<dbReference type="Gene3D" id="1.10.630.10">
    <property type="entry name" value="Cytochrome P450"/>
    <property type="match status" value="1"/>
</dbReference>
<evidence type="ECO:0000313" key="15">
    <source>
        <dbReference type="Proteomes" id="UP000663877"/>
    </source>
</evidence>
<protein>
    <recommendedName>
        <fullName evidence="16">Cytochrome P450</fullName>
    </recommendedName>
</protein>
<dbReference type="InterPro" id="IPR050705">
    <property type="entry name" value="Cytochrome_P450_3A"/>
</dbReference>
<sequence length="527" mass="60995">MILTIFLLAITLCLIFGYICILKSRCNYFKQRGLPGPSPVLFFGHYRILWSLPNLSEQLRQWTQQYGSIYGLLEGTRPMYVVSDVNFLQEVFIKQFASFNTRSIPFLMKKVKGNQVHMFGASGSTWHRQRHIINPTFSTAKLKLMPSSIHDCIESLMNKLKTLDEKGEQFNIYEMYRRLTMDVICRCAFGINMDMQNDINNILMRKCKLAIDDNPERLFLTKLGNLLPFLIPILHYVMIGHMLLGAFSRAIGSMWFLPKIEELPALWILNQIGSIINTRRQVKCDDKLRQVDLLQLMLNATISDDIKITDDLNDKSIASKQLHKEEVIANMLLFMIAGYDSVSTVLASCTYVLATKNNIQEKLRAEIDEQEWNDDNQLSYDIIMNMSYMDIFLREVLRMYPIAIAATKRECNMTTIVNGHKIEKGVVIQPDVLSIHYDRNLWGPEDPNLFIPERHHTKRHPMAYLSFGAGPRGCVGVRFAFMELKLCLSQLLRNYRILPGDNIEQGFKHQETFLIQPNAVYIKLEKR</sequence>
<gene>
    <name evidence="12" type="ORF">BJG266_LOCUS24260</name>
    <name evidence="13" type="ORF">QVE165_LOCUS24896</name>
</gene>
<comment type="similarity">
    <text evidence="2 10">Belongs to the cytochrome P450 family.</text>
</comment>
<evidence type="ECO:0000256" key="11">
    <source>
        <dbReference type="SAM" id="Phobius"/>
    </source>
</evidence>
<comment type="cofactor">
    <cofactor evidence="1 9">
        <name>heme</name>
        <dbReference type="ChEBI" id="CHEBI:30413"/>
    </cofactor>
</comment>
<dbReference type="Proteomes" id="UP000663832">
    <property type="component" value="Unassembled WGS sequence"/>
</dbReference>
<dbReference type="OrthoDB" id="2789670at2759"/>
<dbReference type="Proteomes" id="UP000663877">
    <property type="component" value="Unassembled WGS sequence"/>
</dbReference>
<dbReference type="PRINTS" id="PR00385">
    <property type="entry name" value="P450"/>
</dbReference>
<evidence type="ECO:0000256" key="1">
    <source>
        <dbReference type="ARBA" id="ARBA00001971"/>
    </source>
</evidence>
<dbReference type="GO" id="GO:0005506">
    <property type="term" value="F:iron ion binding"/>
    <property type="evidence" value="ECO:0007669"/>
    <property type="project" value="InterPro"/>
</dbReference>
<organism evidence="12 15">
    <name type="scientific">Adineta steineri</name>
    <dbReference type="NCBI Taxonomy" id="433720"/>
    <lineage>
        <taxon>Eukaryota</taxon>
        <taxon>Metazoa</taxon>
        <taxon>Spiralia</taxon>
        <taxon>Gnathifera</taxon>
        <taxon>Rotifera</taxon>
        <taxon>Eurotatoria</taxon>
        <taxon>Bdelloidea</taxon>
        <taxon>Adinetida</taxon>
        <taxon>Adinetidae</taxon>
        <taxon>Adineta</taxon>
    </lineage>
</organism>
<evidence type="ECO:0000256" key="7">
    <source>
        <dbReference type="ARBA" id="ARBA00023033"/>
    </source>
</evidence>
<dbReference type="SUPFAM" id="SSF48264">
    <property type="entry name" value="Cytochrome P450"/>
    <property type="match status" value="1"/>
</dbReference>
<dbReference type="InterPro" id="IPR002401">
    <property type="entry name" value="Cyt_P450_E_grp-I"/>
</dbReference>
<keyword evidence="11" id="KW-1133">Transmembrane helix</keyword>
<name>A0A814SY23_9BILA</name>
<evidence type="ECO:0008006" key="16">
    <source>
        <dbReference type="Google" id="ProtNLM"/>
    </source>
</evidence>
<evidence type="ECO:0000313" key="14">
    <source>
        <dbReference type="Proteomes" id="UP000663832"/>
    </source>
</evidence>
<evidence type="ECO:0000313" key="12">
    <source>
        <dbReference type="EMBL" id="CAF1154069.1"/>
    </source>
</evidence>
<dbReference type="EMBL" id="CAJNOI010000171">
    <property type="protein sequence ID" value="CAF1154069.1"/>
    <property type="molecule type" value="Genomic_DNA"/>
</dbReference>
<keyword evidence="3 9" id="KW-0349">Heme</keyword>
<dbReference type="GO" id="GO:0020037">
    <property type="term" value="F:heme binding"/>
    <property type="evidence" value="ECO:0007669"/>
    <property type="project" value="InterPro"/>
</dbReference>
<dbReference type="PROSITE" id="PS00086">
    <property type="entry name" value="CYTOCHROME_P450"/>
    <property type="match status" value="1"/>
</dbReference>
<feature type="transmembrane region" description="Helical" evidence="11">
    <location>
        <begin position="226"/>
        <end position="247"/>
    </location>
</feature>
<keyword evidence="4 9" id="KW-0479">Metal-binding</keyword>
<dbReference type="EMBL" id="CAJNOM010000177">
    <property type="protein sequence ID" value="CAF1184796.1"/>
    <property type="molecule type" value="Genomic_DNA"/>
</dbReference>
<accession>A0A814SY23</accession>
<keyword evidence="11" id="KW-0812">Transmembrane</keyword>
<dbReference type="GO" id="GO:0016705">
    <property type="term" value="F:oxidoreductase activity, acting on paired donors, with incorporation or reduction of molecular oxygen"/>
    <property type="evidence" value="ECO:0007669"/>
    <property type="project" value="InterPro"/>
</dbReference>
<dbReference type="Pfam" id="PF00067">
    <property type="entry name" value="p450"/>
    <property type="match status" value="2"/>
</dbReference>
<dbReference type="InterPro" id="IPR017972">
    <property type="entry name" value="Cyt_P450_CS"/>
</dbReference>
<evidence type="ECO:0000256" key="9">
    <source>
        <dbReference type="PIRSR" id="PIRSR602401-1"/>
    </source>
</evidence>
<dbReference type="AlphaFoldDB" id="A0A814SY23"/>
<dbReference type="PANTHER" id="PTHR24302:SF15">
    <property type="entry name" value="FATTY-ACID PEROXYGENASE"/>
    <property type="match status" value="1"/>
</dbReference>